<dbReference type="GO" id="GO:0071596">
    <property type="term" value="P:ubiquitin-dependent protein catabolic process via the N-end rule pathway"/>
    <property type="evidence" value="ECO:0007669"/>
    <property type="project" value="UniProtKB-ARBA"/>
</dbReference>
<name>A0A8M1K938_CLUHA</name>
<comment type="similarity">
    <text evidence="13">Belongs to the E3 ubiquitin-protein ligase UBR1-like family.</text>
</comment>
<evidence type="ECO:0000256" key="7">
    <source>
        <dbReference type="ARBA" id="ARBA00022771"/>
    </source>
</evidence>
<keyword evidence="12" id="KW-0342">GTP-binding</keyword>
<evidence type="ECO:0000256" key="6">
    <source>
        <dbReference type="ARBA" id="ARBA00022741"/>
    </source>
</evidence>
<dbReference type="GO" id="GO:0045087">
    <property type="term" value="P:innate immune response"/>
    <property type="evidence" value="ECO:0007669"/>
    <property type="project" value="UniProtKB-KW"/>
</dbReference>
<dbReference type="GeneID" id="122129905"/>
<evidence type="ECO:0000256" key="3">
    <source>
        <dbReference type="ARBA" id="ARBA00022588"/>
    </source>
</evidence>
<dbReference type="InterPro" id="IPR003191">
    <property type="entry name" value="Guanylate-bd/ATL_C"/>
</dbReference>
<dbReference type="FunFam" id="3.40.50.300:FF:002581">
    <property type="entry name" value="Guanylate-binding protein 4"/>
    <property type="match status" value="2"/>
</dbReference>
<dbReference type="PROSITE" id="PS51715">
    <property type="entry name" value="G_GB1_RHD3"/>
    <property type="match status" value="2"/>
</dbReference>
<evidence type="ECO:0000256" key="16">
    <source>
        <dbReference type="SAM" id="Coils"/>
    </source>
</evidence>
<evidence type="ECO:0000313" key="19">
    <source>
        <dbReference type="Proteomes" id="UP000515152"/>
    </source>
</evidence>
<evidence type="ECO:0000256" key="15">
    <source>
        <dbReference type="PROSITE-ProRule" id="PRU01052"/>
    </source>
</evidence>
<keyword evidence="6" id="KW-0547">Nucleotide-binding</keyword>
<dbReference type="InterPro" id="IPR003126">
    <property type="entry name" value="Znf_UBR"/>
</dbReference>
<reference evidence="20" key="1">
    <citation type="submission" date="2025-08" db="UniProtKB">
        <authorList>
            <consortium name="RefSeq"/>
        </authorList>
    </citation>
    <scope>IDENTIFICATION</scope>
</reference>
<feature type="domain" description="GB1/RHD3-type G" evidence="18">
    <location>
        <begin position="743"/>
        <end position="983"/>
    </location>
</feature>
<comment type="similarity">
    <text evidence="15">Belongs to the TRAFAC class dynamin-like GTPase superfamily. GB1/RHD3 GTPase family.</text>
</comment>
<evidence type="ECO:0000256" key="4">
    <source>
        <dbReference type="ARBA" id="ARBA00022679"/>
    </source>
</evidence>
<keyword evidence="4" id="KW-0808">Transferase</keyword>
<keyword evidence="19" id="KW-1185">Reference proteome</keyword>
<evidence type="ECO:0000256" key="11">
    <source>
        <dbReference type="ARBA" id="ARBA00022859"/>
    </source>
</evidence>
<dbReference type="SMART" id="SM00396">
    <property type="entry name" value="ZnF_UBR1"/>
    <property type="match status" value="1"/>
</dbReference>
<dbReference type="Pfam" id="PF02841">
    <property type="entry name" value="GBP_C"/>
    <property type="match status" value="2"/>
</dbReference>
<dbReference type="InterPro" id="IPR015894">
    <property type="entry name" value="Guanylate-bd_N"/>
</dbReference>
<proteinExistence type="inferred from homology"/>
<feature type="domain" description="UBR-type" evidence="17">
    <location>
        <begin position="8"/>
        <end position="79"/>
    </location>
</feature>
<dbReference type="FunFam" id="2.10.110.30:FF:000001">
    <property type="entry name" value="E3 ubiquitin-protein ligase UBR2 isoform 1"/>
    <property type="match status" value="1"/>
</dbReference>
<dbReference type="GO" id="GO:0061630">
    <property type="term" value="F:ubiquitin protein ligase activity"/>
    <property type="evidence" value="ECO:0007669"/>
    <property type="project" value="UniProtKB-EC"/>
</dbReference>
<evidence type="ECO:0000259" key="18">
    <source>
        <dbReference type="PROSITE" id="PS51715"/>
    </source>
</evidence>
<feature type="zinc finger region" description="UBR-type" evidence="14">
    <location>
        <begin position="8"/>
        <end position="79"/>
    </location>
</feature>
<evidence type="ECO:0000256" key="5">
    <source>
        <dbReference type="ARBA" id="ARBA00022723"/>
    </source>
</evidence>
<feature type="domain" description="GB1/RHD3-type G" evidence="18">
    <location>
        <begin position="138"/>
        <end position="378"/>
    </location>
</feature>
<evidence type="ECO:0000256" key="13">
    <source>
        <dbReference type="ARBA" id="ARBA00046341"/>
    </source>
</evidence>
<keyword evidence="16" id="KW-0175">Coiled coil</keyword>
<organism evidence="19 20">
    <name type="scientific">Clupea harengus</name>
    <name type="common">Atlantic herring</name>
    <dbReference type="NCBI Taxonomy" id="7950"/>
    <lineage>
        <taxon>Eukaryota</taxon>
        <taxon>Metazoa</taxon>
        <taxon>Chordata</taxon>
        <taxon>Craniata</taxon>
        <taxon>Vertebrata</taxon>
        <taxon>Euteleostomi</taxon>
        <taxon>Actinopterygii</taxon>
        <taxon>Neopterygii</taxon>
        <taxon>Teleostei</taxon>
        <taxon>Clupei</taxon>
        <taxon>Clupeiformes</taxon>
        <taxon>Clupeoidei</taxon>
        <taxon>Clupeidae</taxon>
        <taxon>Clupea</taxon>
    </lineage>
</organism>
<evidence type="ECO:0000256" key="1">
    <source>
        <dbReference type="ARBA" id="ARBA00000900"/>
    </source>
</evidence>
<evidence type="ECO:0000256" key="9">
    <source>
        <dbReference type="ARBA" id="ARBA00022801"/>
    </source>
</evidence>
<evidence type="ECO:0000313" key="20">
    <source>
        <dbReference type="RefSeq" id="XP_042560566.1"/>
    </source>
</evidence>
<dbReference type="Proteomes" id="UP000515152">
    <property type="component" value="Unplaced"/>
</dbReference>
<comment type="catalytic activity">
    <reaction evidence="1">
        <text>S-ubiquitinyl-[E2 ubiquitin-conjugating enzyme]-L-cysteine + [acceptor protein]-L-lysine = [E2 ubiquitin-conjugating enzyme]-L-cysteine + N(6)-ubiquitinyl-[acceptor protein]-L-lysine.</text>
        <dbReference type="EC" id="2.3.2.27"/>
    </reaction>
</comment>
<dbReference type="CDD" id="cd16269">
    <property type="entry name" value="GBP_C"/>
    <property type="match status" value="2"/>
</dbReference>
<dbReference type="OrthoDB" id="2135133at2759"/>
<dbReference type="PROSITE" id="PS51157">
    <property type="entry name" value="ZF_UBR"/>
    <property type="match status" value="1"/>
</dbReference>
<dbReference type="InterPro" id="IPR030386">
    <property type="entry name" value="G_GB1_RHD3_dom"/>
</dbReference>
<keyword evidence="3" id="KW-0399">Innate immunity</keyword>
<dbReference type="KEGG" id="char:122129905"/>
<dbReference type="Pfam" id="PF02207">
    <property type="entry name" value="zf-UBR"/>
    <property type="match status" value="1"/>
</dbReference>
<dbReference type="EC" id="2.3.2.27" evidence="2"/>
<dbReference type="GO" id="GO:0005525">
    <property type="term" value="F:GTP binding"/>
    <property type="evidence" value="ECO:0007669"/>
    <property type="project" value="UniProtKB-KW"/>
</dbReference>
<gene>
    <name evidence="20" type="primary">LOC122129905</name>
</gene>
<dbReference type="PANTHER" id="PTHR10751">
    <property type="entry name" value="GUANYLATE BINDING PROTEIN"/>
    <property type="match status" value="1"/>
</dbReference>
<dbReference type="RefSeq" id="XP_042560566.1">
    <property type="nucleotide sequence ID" value="XM_042704632.1"/>
</dbReference>
<feature type="coiled-coil region" evidence="16">
    <location>
        <begin position="1180"/>
        <end position="1220"/>
    </location>
</feature>
<dbReference type="CDD" id="cd01851">
    <property type="entry name" value="GBP"/>
    <property type="match status" value="2"/>
</dbReference>
<evidence type="ECO:0000256" key="12">
    <source>
        <dbReference type="ARBA" id="ARBA00023134"/>
    </source>
</evidence>
<keyword evidence="7" id="KW-0863">Zinc-finger</keyword>
<keyword evidence="8" id="KW-0833">Ubl conjugation pathway</keyword>
<evidence type="ECO:0000256" key="8">
    <source>
        <dbReference type="ARBA" id="ARBA00022786"/>
    </source>
</evidence>
<keyword evidence="5" id="KW-0479">Metal-binding</keyword>
<evidence type="ECO:0000256" key="10">
    <source>
        <dbReference type="ARBA" id="ARBA00022833"/>
    </source>
</evidence>
<accession>A0A8M1K938</accession>
<evidence type="ECO:0000259" key="17">
    <source>
        <dbReference type="PROSITE" id="PS51157"/>
    </source>
</evidence>
<evidence type="ECO:0000256" key="14">
    <source>
        <dbReference type="PROSITE-ProRule" id="PRU00508"/>
    </source>
</evidence>
<evidence type="ECO:0000256" key="2">
    <source>
        <dbReference type="ARBA" id="ARBA00012483"/>
    </source>
</evidence>
<sequence>MSWQKNTTLCGRVSKTGETIYSCRDCRLDPECVLCKDCFQNSTHRGHDYKTRVSGGGTACSCGDVGGWRGAPYCFKHAPDTSDHTGWGEKEDPLHRHSETSLKGGTVAMKAPVCLIDNGTDGRLRVQQGALKILEQIQQPVVVVAVVGLYRTGKSYLMNRLAGAQTGFALGSTIESKTKGIWMWCVPHPNKAGHTLVLLDTEGLGDVEKGDEKHDTWIFCLALLLSSTLVYNSLGTIDNIALEKLQFVAELTEHIKVKSSGHDRKTELMLVFPSFVWTVRDFSLELELKGKPITADEYLENALKLKPVETGSSPEVKKHNKLRQNLRDFFAVRRCFVMERPANSKDMKRMEQLKDSDLESSFVQQAKAFCSYIHHSAQVKAMRGGRGLNGRMLGNLAETYVEAIRSGKVPCLESAVESLASIQNGRAITEALKFYRAEMERKVKFPTETQEALSMIHTAAEKLAISIFINESFNDQDHKHQQQLVTDMAKEYGELCKKNVKVSRKGCWLVISQAFASLDKALTNGSYMRSGGYEDFRSALNRGAQLYRSGKRKGVMSEEVLTEYLEEKNVVGKSIRAADRSLTEAQKKMEEDKVRREEAEQKQKLLVQRTNLQQQAIRDLERSNEENIRQLEVKMEGERVRAQAELERVVTAKLKALVSVGGSVCDYGDVGEWRNAPYCSKHVPDTSDHTGWGEQEDPLHRHSETPLKGGIVAMKEPVCLIDNGTDGRLRVQQRSLQILEQIQQPVVVVAVVGLYRTGKSYLMNRLAGTQTGFALGSTIESKTKGIWMWCVPHPNKAGHTLVLLDTEGLGDVEKGDEKHDTWIFCLALLLSSTLVYNSLGTIDNNALEKLQFVAELTEHIKVKSSEHDRKTELMLVFPSFVWTVRDFTLELELKGKPITADEYLENALKLKPVETGSSPEVLKHNKLRQNLRDFFAVRRCFVMERPASGKDMKRMEQLRDSDLESSFVQQAKAFCSYIHHSAQVKAMRGGRGLNGRMLGNLAETYVEAIRSGKVPCLESAVESLAAIQNGRAITEALKFYRAEMERKVKFPTETQEALSMIHTAAEKLAISIFINESFNDQDHKYQQQLVTDMAKEYGELCKKNVKVSREVCRSVISQAFASLEKALNNGSYMRSWGYEDFRCELDRGAQLYRSEKRKGVMSEEVLTKYLEEKNVVGKTIRAADRSLTEAQKKMEEDKVRRKEAEQQQKLLVQRNRLQQQAMWDLERSNEENIRQLEVKMEGERVRAQAELERVVTAKLKEQRELLECGYKRRAQDMEEDIRKLQTDQKKAQEKKKSPSFWGKVAGFFGF</sequence>
<dbReference type="InterPro" id="IPR037684">
    <property type="entry name" value="GBP_C"/>
</dbReference>
<keyword evidence="9" id="KW-0378">Hydrolase</keyword>
<feature type="coiled-coil region" evidence="16">
    <location>
        <begin position="575"/>
        <end position="615"/>
    </location>
</feature>
<dbReference type="FunFam" id="1.20.1000.10:FF:000001">
    <property type="entry name" value="Guanylate binding protein 1"/>
    <property type="match status" value="1"/>
</dbReference>
<keyword evidence="10" id="KW-0862">Zinc</keyword>
<protein>
    <recommendedName>
        <fullName evidence="2">RING-type E3 ubiquitin transferase</fullName>
        <ecNumber evidence="2">2.3.2.27</ecNumber>
    </recommendedName>
</protein>
<dbReference type="GO" id="GO:0003924">
    <property type="term" value="F:GTPase activity"/>
    <property type="evidence" value="ECO:0007669"/>
    <property type="project" value="InterPro"/>
</dbReference>
<dbReference type="GO" id="GO:0008270">
    <property type="term" value="F:zinc ion binding"/>
    <property type="evidence" value="ECO:0007669"/>
    <property type="project" value="UniProtKB-KW"/>
</dbReference>
<dbReference type="Pfam" id="PF02263">
    <property type="entry name" value="GBP"/>
    <property type="match status" value="2"/>
</dbReference>
<keyword evidence="11" id="KW-0391">Immunity</keyword>